<dbReference type="PROSITE" id="PS51253">
    <property type="entry name" value="HTH_CENPB"/>
    <property type="match status" value="1"/>
</dbReference>
<dbReference type="GO" id="GO:0003677">
    <property type="term" value="F:DNA binding"/>
    <property type="evidence" value="ECO:0007669"/>
    <property type="project" value="UniProtKB-KW"/>
</dbReference>
<dbReference type="OrthoDB" id="7477068at2759"/>
<proteinExistence type="predicted"/>
<feature type="coiled-coil region" evidence="2">
    <location>
        <begin position="245"/>
        <end position="276"/>
    </location>
</feature>
<dbReference type="GO" id="GO:0006508">
    <property type="term" value="P:proteolysis"/>
    <property type="evidence" value="ECO:0007669"/>
    <property type="project" value="InterPro"/>
</dbReference>
<dbReference type="PROSITE" id="PS50175">
    <property type="entry name" value="ASP_PROT_RETROV"/>
    <property type="match status" value="1"/>
</dbReference>
<accession>A0A8J9YGR7</accession>
<dbReference type="EMBL" id="OV170228">
    <property type="protein sequence ID" value="CAH0730259.1"/>
    <property type="molecule type" value="Genomic_DNA"/>
</dbReference>
<name>A0A8J9YGR7_9NEOP</name>
<dbReference type="Pfam" id="PF03221">
    <property type="entry name" value="HTH_Tnp_Tc5"/>
    <property type="match status" value="1"/>
</dbReference>
<keyword evidence="2" id="KW-0175">Coiled coil</keyword>
<dbReference type="PANTHER" id="PTHR46481">
    <property type="entry name" value="ZINC FINGER BED DOMAIN-CONTAINING PROTEIN 4"/>
    <property type="match status" value="1"/>
</dbReference>
<evidence type="ECO:0000313" key="5">
    <source>
        <dbReference type="EMBL" id="CAH0730259.1"/>
    </source>
</evidence>
<feature type="non-terminal residue" evidence="5">
    <location>
        <position position="575"/>
    </location>
</feature>
<sequence length="575" mass="65755">MPEVLLAISIIKVQKYDGTFVNMRALIDQGSQTSLITENAAQVLGQPRSRCQGVISGVGAKESNYMPRKYVRKAGARPRATWTEDALIEAFEELRQNKYGKHPVLDFENEKRLVAHIQKLEIAGFPVTRDTVQRLAFQFAEKLGEHPTLDFDNEKRLVAHIQKLEKAGFPTTRQDVRRLAFEFAEKLGLENSFKKETRMAGQHWLKSFLERHPELSIRQAEGLSIARAQGLNRDEVNKMFELLLKVLTENEARRELKEMEEEAKEMTSRRNLNENEIQDILLEGEDGDDLVLGEASEDEQDEIIEDIRLEEDVEIVPPNVNPEENDFVPSSTRPSFIRDTSITELKALFGLFYLAGVPKINHLTVKEIFDNTDRCTYLKNLAFDLIKPHLEERFMYRTLPTSLQLSIGDILGKQRPIATETSSTPKSGRCYFCLRSKDRKSRVQCTKCKLFICNDHQSKICQNCLTIKVSQVHLRRVSFVNPDYGLPSRKTLSEKNIPEEYHAACSAVVNMLHSEEYVAATTDMWTSDSNKAYLTVTIHFIYNSKLISQTISTTEVMEEHSSIILSNVLKSTFDE</sequence>
<evidence type="ECO:0000256" key="2">
    <source>
        <dbReference type="SAM" id="Coils"/>
    </source>
</evidence>
<evidence type="ECO:0000313" key="6">
    <source>
        <dbReference type="Proteomes" id="UP000838878"/>
    </source>
</evidence>
<feature type="domain" description="Peptidase A2" evidence="3">
    <location>
        <begin position="23"/>
        <end position="59"/>
    </location>
</feature>
<protein>
    <recommendedName>
        <fullName evidence="7">HTH CENPB-type domain-containing protein</fullName>
    </recommendedName>
</protein>
<keyword evidence="1" id="KW-0238">DNA-binding</keyword>
<dbReference type="InterPro" id="IPR001995">
    <property type="entry name" value="Peptidase_A2_cat"/>
</dbReference>
<evidence type="ECO:0000259" key="3">
    <source>
        <dbReference type="PROSITE" id="PS50175"/>
    </source>
</evidence>
<feature type="domain" description="HTH CENPB-type" evidence="4">
    <location>
        <begin position="141"/>
        <end position="218"/>
    </location>
</feature>
<dbReference type="GO" id="GO:0004190">
    <property type="term" value="F:aspartic-type endopeptidase activity"/>
    <property type="evidence" value="ECO:0007669"/>
    <property type="project" value="InterPro"/>
</dbReference>
<gene>
    <name evidence="5" type="ORF">BINO364_LOCUS15257</name>
</gene>
<dbReference type="PANTHER" id="PTHR46481:SF9">
    <property type="entry name" value="ZINC FINGER BED DOMAIN-CONTAINING PROTEIN 1-LIKE"/>
    <property type="match status" value="1"/>
</dbReference>
<evidence type="ECO:0000256" key="1">
    <source>
        <dbReference type="ARBA" id="ARBA00023125"/>
    </source>
</evidence>
<dbReference type="Proteomes" id="UP000838878">
    <property type="component" value="Chromosome 8"/>
</dbReference>
<reference evidence="5" key="1">
    <citation type="submission" date="2021-12" db="EMBL/GenBank/DDBJ databases">
        <authorList>
            <person name="Martin H S."/>
        </authorList>
    </citation>
    <scope>NUCLEOTIDE SEQUENCE</scope>
</reference>
<organism evidence="5 6">
    <name type="scientific">Brenthis ino</name>
    <name type="common">lesser marbled fritillary</name>
    <dbReference type="NCBI Taxonomy" id="405034"/>
    <lineage>
        <taxon>Eukaryota</taxon>
        <taxon>Metazoa</taxon>
        <taxon>Ecdysozoa</taxon>
        <taxon>Arthropoda</taxon>
        <taxon>Hexapoda</taxon>
        <taxon>Insecta</taxon>
        <taxon>Pterygota</taxon>
        <taxon>Neoptera</taxon>
        <taxon>Endopterygota</taxon>
        <taxon>Lepidoptera</taxon>
        <taxon>Glossata</taxon>
        <taxon>Ditrysia</taxon>
        <taxon>Papilionoidea</taxon>
        <taxon>Nymphalidae</taxon>
        <taxon>Heliconiinae</taxon>
        <taxon>Argynnini</taxon>
        <taxon>Brenthis</taxon>
    </lineage>
</organism>
<dbReference type="InterPro" id="IPR006600">
    <property type="entry name" value="HTH_CenpB_DNA-bd_dom"/>
</dbReference>
<evidence type="ECO:0000259" key="4">
    <source>
        <dbReference type="PROSITE" id="PS51253"/>
    </source>
</evidence>
<dbReference type="AlphaFoldDB" id="A0A8J9YGR7"/>
<dbReference type="SMART" id="SM00674">
    <property type="entry name" value="CENPB"/>
    <property type="match status" value="1"/>
</dbReference>
<dbReference type="InterPro" id="IPR052035">
    <property type="entry name" value="ZnF_BED_domain_contain"/>
</dbReference>
<evidence type="ECO:0008006" key="7">
    <source>
        <dbReference type="Google" id="ProtNLM"/>
    </source>
</evidence>
<keyword evidence="6" id="KW-1185">Reference proteome</keyword>